<proteinExistence type="predicted"/>
<sequence length="47" mass="5476">MNRNTLVTCAQAPKTLDPLLQSQNQPKIGFCFASREYFNHVLCFDWE</sequence>
<accession>A0A3M7QXX4</accession>
<protein>
    <submittedName>
        <fullName evidence="1">Uncharacterized protein</fullName>
    </submittedName>
</protein>
<reference evidence="1 2" key="1">
    <citation type="journal article" date="2018" name="Sci. Rep.">
        <title>Genomic signatures of local adaptation to the degree of environmental predictability in rotifers.</title>
        <authorList>
            <person name="Franch-Gras L."/>
            <person name="Hahn C."/>
            <person name="Garcia-Roger E.M."/>
            <person name="Carmona M.J."/>
            <person name="Serra M."/>
            <person name="Gomez A."/>
        </authorList>
    </citation>
    <scope>NUCLEOTIDE SEQUENCE [LARGE SCALE GENOMIC DNA]</scope>
    <source>
        <strain evidence="1">HYR1</strain>
    </source>
</reference>
<gene>
    <name evidence="1" type="ORF">BpHYR1_053596</name>
</gene>
<dbReference type="Proteomes" id="UP000276133">
    <property type="component" value="Unassembled WGS sequence"/>
</dbReference>
<keyword evidence="2" id="KW-1185">Reference proteome</keyword>
<organism evidence="1 2">
    <name type="scientific">Brachionus plicatilis</name>
    <name type="common">Marine rotifer</name>
    <name type="synonym">Brachionus muelleri</name>
    <dbReference type="NCBI Taxonomy" id="10195"/>
    <lineage>
        <taxon>Eukaryota</taxon>
        <taxon>Metazoa</taxon>
        <taxon>Spiralia</taxon>
        <taxon>Gnathifera</taxon>
        <taxon>Rotifera</taxon>
        <taxon>Eurotatoria</taxon>
        <taxon>Monogononta</taxon>
        <taxon>Pseudotrocha</taxon>
        <taxon>Ploima</taxon>
        <taxon>Brachionidae</taxon>
        <taxon>Brachionus</taxon>
    </lineage>
</organism>
<evidence type="ECO:0000313" key="2">
    <source>
        <dbReference type="Proteomes" id="UP000276133"/>
    </source>
</evidence>
<name>A0A3M7QXX4_BRAPC</name>
<evidence type="ECO:0000313" key="1">
    <source>
        <dbReference type="EMBL" id="RNA16220.1"/>
    </source>
</evidence>
<dbReference type="EMBL" id="REGN01004768">
    <property type="protein sequence ID" value="RNA16220.1"/>
    <property type="molecule type" value="Genomic_DNA"/>
</dbReference>
<comment type="caution">
    <text evidence="1">The sequence shown here is derived from an EMBL/GenBank/DDBJ whole genome shotgun (WGS) entry which is preliminary data.</text>
</comment>
<feature type="non-terminal residue" evidence="1">
    <location>
        <position position="47"/>
    </location>
</feature>
<dbReference type="AlphaFoldDB" id="A0A3M7QXX4"/>